<organism evidence="1 2">
    <name type="scientific">Brevundimonas viscosa</name>
    <dbReference type="NCBI Taxonomy" id="871741"/>
    <lineage>
        <taxon>Bacteria</taxon>
        <taxon>Pseudomonadati</taxon>
        <taxon>Pseudomonadota</taxon>
        <taxon>Alphaproteobacteria</taxon>
        <taxon>Caulobacterales</taxon>
        <taxon>Caulobacteraceae</taxon>
        <taxon>Brevundimonas</taxon>
    </lineage>
</organism>
<dbReference type="Pfam" id="PF13759">
    <property type="entry name" value="2OG-FeII_Oxy_5"/>
    <property type="match status" value="1"/>
</dbReference>
<dbReference type="RefSeq" id="WP_092312089.1">
    <property type="nucleotide sequence ID" value="NZ_FOZV01000006.1"/>
</dbReference>
<dbReference type="STRING" id="871741.SAMN05192570_2815"/>
<proteinExistence type="predicted"/>
<dbReference type="InterPro" id="IPR012668">
    <property type="entry name" value="CHP02466"/>
</dbReference>
<protein>
    <recommendedName>
        <fullName evidence="3">2OG-Fe(II) oxygenase superfamily protein</fullName>
    </recommendedName>
</protein>
<reference evidence="2" key="1">
    <citation type="submission" date="2016-10" db="EMBL/GenBank/DDBJ databases">
        <authorList>
            <person name="Varghese N."/>
            <person name="Submissions S."/>
        </authorList>
    </citation>
    <scope>NUCLEOTIDE SEQUENCE [LARGE SCALE GENOMIC DNA]</scope>
    <source>
        <strain evidence="2">CGMCC 1.10683</strain>
    </source>
</reference>
<evidence type="ECO:0008006" key="3">
    <source>
        <dbReference type="Google" id="ProtNLM"/>
    </source>
</evidence>
<dbReference type="EMBL" id="FOZV01000006">
    <property type="protein sequence ID" value="SFS82150.1"/>
    <property type="molecule type" value="Genomic_DNA"/>
</dbReference>
<dbReference type="AlphaFoldDB" id="A0A1I6SZ83"/>
<accession>A0A1I6SZ83</accession>
<dbReference type="Proteomes" id="UP000198788">
    <property type="component" value="Unassembled WGS sequence"/>
</dbReference>
<gene>
    <name evidence="1" type="ORF">SAMN05192570_2815</name>
</gene>
<evidence type="ECO:0000313" key="2">
    <source>
        <dbReference type="Proteomes" id="UP000198788"/>
    </source>
</evidence>
<sequence>MSLRPLFVTQVYEASLAGSPGFEGFNAALADACRMLAVEDRAGRAWCREHGYRGYTSYGSLTDLPQRLPEFAELKRHLDRHAQAYAKALNFELARKPRLDNLWVNVLKPGGGHTGHIHPHAFLSGTIYVEVPDGASALKLEDPRLPMMMARPGVRADAPEAERPFVYLAPRAGTLLMWESWLRHEVPANAAKAERISISFNYA</sequence>
<dbReference type="NCBIfam" id="TIGR02466">
    <property type="entry name" value="TIGR02466 family protein"/>
    <property type="match status" value="1"/>
</dbReference>
<dbReference type="Gene3D" id="2.60.120.620">
    <property type="entry name" value="q2cbj1_9rhob like domain"/>
    <property type="match status" value="1"/>
</dbReference>
<evidence type="ECO:0000313" key="1">
    <source>
        <dbReference type="EMBL" id="SFS82150.1"/>
    </source>
</evidence>
<name>A0A1I6SZ83_9CAUL</name>
<dbReference type="OrthoDB" id="9783136at2"/>
<keyword evidence="2" id="KW-1185">Reference proteome</keyword>